<protein>
    <submittedName>
        <fullName evidence="2">Transglutaminase family protein</fullName>
    </submittedName>
</protein>
<reference evidence="2 5" key="1">
    <citation type="submission" date="2021-01" db="EMBL/GenBank/DDBJ databases">
        <title>Diatom-associated Roseobacters Show Island Model of Population Structure.</title>
        <authorList>
            <person name="Qu L."/>
            <person name="Feng X."/>
            <person name="Chen Y."/>
            <person name="Li L."/>
            <person name="Wang X."/>
            <person name="Hu Z."/>
            <person name="Wang H."/>
            <person name="Luo H."/>
        </authorList>
    </citation>
    <scope>NUCLEOTIDE SEQUENCE</scope>
    <source>
        <strain evidence="3 5">CC28-63</strain>
        <strain evidence="2">CC28-69</strain>
    </source>
</reference>
<keyword evidence="5" id="KW-1185">Reference proteome</keyword>
<dbReference type="OrthoDB" id="5438043at2"/>
<comment type="caution">
    <text evidence="2">The sequence shown here is derived from an EMBL/GenBank/DDBJ whole genome shotgun (WGS) entry which is preliminary data.</text>
</comment>
<accession>A0A9Q2P178</accession>
<evidence type="ECO:0000313" key="3">
    <source>
        <dbReference type="EMBL" id="MBM2419096.1"/>
    </source>
</evidence>
<organism evidence="2 4">
    <name type="scientific">Marivita cryptomonadis</name>
    <dbReference type="NCBI Taxonomy" id="505252"/>
    <lineage>
        <taxon>Bacteria</taxon>
        <taxon>Pseudomonadati</taxon>
        <taxon>Pseudomonadota</taxon>
        <taxon>Alphaproteobacteria</taxon>
        <taxon>Rhodobacterales</taxon>
        <taxon>Roseobacteraceae</taxon>
        <taxon>Marivita</taxon>
    </lineage>
</organism>
<evidence type="ECO:0000313" key="2">
    <source>
        <dbReference type="EMBL" id="MBM2414425.1"/>
    </source>
</evidence>
<dbReference type="EMBL" id="JAFBXE010000015">
    <property type="protein sequence ID" value="MBM2414425.1"/>
    <property type="molecule type" value="Genomic_DNA"/>
</dbReference>
<dbReference type="EMBL" id="JAFBXF010000015">
    <property type="protein sequence ID" value="MBM2419096.1"/>
    <property type="molecule type" value="Genomic_DNA"/>
</dbReference>
<gene>
    <name evidence="2" type="ORF">JQX41_19065</name>
    <name evidence="3" type="ORF">JQX48_19085</name>
</gene>
<evidence type="ECO:0000313" key="4">
    <source>
        <dbReference type="Proteomes" id="UP000755667"/>
    </source>
</evidence>
<proteinExistence type="predicted"/>
<dbReference type="InterPro" id="IPR038765">
    <property type="entry name" value="Papain-like_cys_pep_sf"/>
</dbReference>
<dbReference type="PANTHER" id="PTHR33490">
    <property type="entry name" value="BLR5614 PROTEIN-RELATED"/>
    <property type="match status" value="1"/>
</dbReference>
<evidence type="ECO:0000259" key="1">
    <source>
        <dbReference type="SMART" id="SM00460"/>
    </source>
</evidence>
<dbReference type="Gene3D" id="3.10.620.30">
    <property type="match status" value="1"/>
</dbReference>
<feature type="domain" description="Transglutaminase-like" evidence="1">
    <location>
        <begin position="158"/>
        <end position="218"/>
    </location>
</feature>
<name>A0A9Q2P178_9RHOB</name>
<dbReference type="AlphaFoldDB" id="A0A9Q2P178"/>
<dbReference type="SUPFAM" id="SSF54001">
    <property type="entry name" value="Cysteine proteinases"/>
    <property type="match status" value="1"/>
</dbReference>
<dbReference type="PANTHER" id="PTHR33490:SF12">
    <property type="entry name" value="BLL5557 PROTEIN"/>
    <property type="match status" value="1"/>
</dbReference>
<sequence length="260" mass="28618">MLLNVKACLVYTAPQECDALLQVEPTTDGGQRCDNPRLLLLSGSTLRLVEGEESIGMRRWITVSNRLDCIFEAQVDVRRVAANLDELQETPRYQLPSAVLQYLMTSRYCQSDLFLDFTASQFAGLSGGALVRSMSDWVKSNFTYDIFTSNPGTTATDSFSSLRGVCRDYAHVLIALVRAMGIPARFVSAYAPGVRPQDFHAVVEVFLDGDWHLVDPTGMATPSDIVRVCVGRDAADASFLTSYGALNLQEQSVQVERVST</sequence>
<evidence type="ECO:0000313" key="5">
    <source>
        <dbReference type="Proteomes" id="UP000809440"/>
    </source>
</evidence>
<dbReference type="Pfam" id="PF01841">
    <property type="entry name" value="Transglut_core"/>
    <property type="match status" value="1"/>
</dbReference>
<dbReference type="Gene3D" id="2.60.40.2250">
    <property type="match status" value="1"/>
</dbReference>
<dbReference type="SMART" id="SM00460">
    <property type="entry name" value="TGc"/>
    <property type="match status" value="1"/>
</dbReference>
<dbReference type="Proteomes" id="UP000809440">
    <property type="component" value="Unassembled WGS sequence"/>
</dbReference>
<dbReference type="Proteomes" id="UP000755667">
    <property type="component" value="Unassembled WGS sequence"/>
</dbReference>
<dbReference type="InterPro" id="IPR002931">
    <property type="entry name" value="Transglutaminase-like"/>
</dbReference>